<accession>A0ACB9JST4</accession>
<gene>
    <name evidence="1" type="ORF">L1987_10581</name>
</gene>
<evidence type="ECO:0000313" key="2">
    <source>
        <dbReference type="Proteomes" id="UP001056120"/>
    </source>
</evidence>
<keyword evidence="2" id="KW-1185">Reference proteome</keyword>
<protein>
    <submittedName>
        <fullName evidence="1">Uncharacterized protein</fullName>
    </submittedName>
</protein>
<proteinExistence type="predicted"/>
<dbReference type="Proteomes" id="UP001056120">
    <property type="component" value="Linkage Group LG03"/>
</dbReference>
<reference evidence="2" key="1">
    <citation type="journal article" date="2022" name="Mol. Ecol. Resour.">
        <title>The genomes of chicory, endive, great burdock and yacon provide insights into Asteraceae palaeo-polyploidization history and plant inulin production.</title>
        <authorList>
            <person name="Fan W."/>
            <person name="Wang S."/>
            <person name="Wang H."/>
            <person name="Wang A."/>
            <person name="Jiang F."/>
            <person name="Liu H."/>
            <person name="Zhao H."/>
            <person name="Xu D."/>
            <person name="Zhang Y."/>
        </authorList>
    </citation>
    <scope>NUCLEOTIDE SEQUENCE [LARGE SCALE GENOMIC DNA]</scope>
    <source>
        <strain evidence="2">cv. Yunnan</strain>
    </source>
</reference>
<comment type="caution">
    <text evidence="1">The sequence shown here is derived from an EMBL/GenBank/DDBJ whole genome shotgun (WGS) entry which is preliminary data.</text>
</comment>
<reference evidence="1 2" key="2">
    <citation type="journal article" date="2022" name="Mol. Ecol. Resour.">
        <title>The genomes of chicory, endive, great burdock and yacon provide insights into Asteraceae paleo-polyploidization history and plant inulin production.</title>
        <authorList>
            <person name="Fan W."/>
            <person name="Wang S."/>
            <person name="Wang H."/>
            <person name="Wang A."/>
            <person name="Jiang F."/>
            <person name="Liu H."/>
            <person name="Zhao H."/>
            <person name="Xu D."/>
            <person name="Zhang Y."/>
        </authorList>
    </citation>
    <scope>NUCLEOTIDE SEQUENCE [LARGE SCALE GENOMIC DNA]</scope>
    <source>
        <strain evidence="2">cv. Yunnan</strain>
        <tissue evidence="1">Leaves</tissue>
    </source>
</reference>
<name>A0ACB9JST4_9ASTR</name>
<evidence type="ECO:0000313" key="1">
    <source>
        <dbReference type="EMBL" id="KAI3822978.1"/>
    </source>
</evidence>
<sequence>MVCIRNNLKVHTQELKLRSNDKFQEPNKLQMDQIHDLGSVFRSIFKTFKEENEVEDGEFAITLWKEELLNHDNCTWLSIGNASSPSSCYKDYGLFGYMDLKIGAWFISLLSTPSPRSDTLLNTKVAFFDGSRVNPMEEACLILDQTKVLDEDVVFQENLEEEEVVSWLQNESYCQNLDKKSKSKVACFEYDSATPVNYSFSSFTDSSDEHSLFSSSSSSDHSSDIMDLEEINTDQPLFWPFNPASDWCSEYKWDFFMSPCKKAGNSPNEAITEAELGDTTTKTPSSEWEMLIMPPEISSETHGNVDLVKCCNRRLEFSIDSTDVAKSRNVVASEQPGVDRLTKKYVGKQTILLEDLLLVDKLNVEGEIEQVLGLGEFDGHEGIESEFNKDEFSLF</sequence>
<dbReference type="EMBL" id="CM042020">
    <property type="protein sequence ID" value="KAI3822978.1"/>
    <property type="molecule type" value="Genomic_DNA"/>
</dbReference>
<organism evidence="1 2">
    <name type="scientific">Smallanthus sonchifolius</name>
    <dbReference type="NCBI Taxonomy" id="185202"/>
    <lineage>
        <taxon>Eukaryota</taxon>
        <taxon>Viridiplantae</taxon>
        <taxon>Streptophyta</taxon>
        <taxon>Embryophyta</taxon>
        <taxon>Tracheophyta</taxon>
        <taxon>Spermatophyta</taxon>
        <taxon>Magnoliopsida</taxon>
        <taxon>eudicotyledons</taxon>
        <taxon>Gunneridae</taxon>
        <taxon>Pentapetalae</taxon>
        <taxon>asterids</taxon>
        <taxon>campanulids</taxon>
        <taxon>Asterales</taxon>
        <taxon>Asteraceae</taxon>
        <taxon>Asteroideae</taxon>
        <taxon>Heliantheae alliance</taxon>
        <taxon>Millerieae</taxon>
        <taxon>Smallanthus</taxon>
    </lineage>
</organism>